<dbReference type="GO" id="GO:0005634">
    <property type="term" value="C:nucleus"/>
    <property type="evidence" value="ECO:0007669"/>
    <property type="project" value="TreeGrafter"/>
</dbReference>
<dbReference type="SUPFAM" id="SSF53335">
    <property type="entry name" value="S-adenosyl-L-methionine-dependent methyltransferases"/>
    <property type="match status" value="1"/>
</dbReference>
<evidence type="ECO:0000259" key="6">
    <source>
        <dbReference type="PROSITE" id="PS51559"/>
    </source>
</evidence>
<dbReference type="STRING" id="741276.A0A2S5B9I7"/>
<sequence>MPPAGPGFQVSLPTSNAFAALASHNSSSTDLTSTTVAAAALDERLALALRLVDAVLEHDDHLVRTLIEQERADCWVQDQQGWTALHAAAYTGNVDHVNLLLRKGNAVWALTDNLGCTAGDIAFSMNHGEAYEALLGEGVRAEMLRAVLEATQQSASEDGEAAEDSTEPVASTSGTRPDQGDDVSMREANDDGSGAVPLSTASDNATFLSSRLVFTHDAAGQPVALDAEGNGVMMGWERPIMARTVERCCEPAWADRKGRTWDELVKEEDDEGNDREPLRVMNVGFGLGIIDTFLQEYSPTSHLIIEPHPDVLAFAREKGWYDKPGVRFYEGTWKQFFKDLESGKEEYLGWDVVYFDTYSEHYSDLHAFFGALPDLLSISDSARFSFFHGLGATSRLLYDVYTTVSELHLREIGLETEWDQVDVSGTAGGKGGADAVERWSSTGLKGARTKAEGVEMPAAEEEKKYWREDMVGQYRLPVCRLGM</sequence>
<dbReference type="Gene3D" id="1.25.40.20">
    <property type="entry name" value="Ankyrin repeat-containing domain"/>
    <property type="match status" value="1"/>
</dbReference>
<dbReference type="PANTHER" id="PTHR32379">
    <property type="entry name" value="GUANIDINOACETATE N-METHYLTRANSFERASE"/>
    <property type="match status" value="1"/>
</dbReference>
<reference evidence="7 8" key="1">
    <citation type="journal article" date="2018" name="Front. Microbiol.">
        <title>Prospects for Fungal Bioremediation of Acidic Radioactive Waste Sites: Characterization and Genome Sequence of Rhodotorula taiwanensis MD1149.</title>
        <authorList>
            <person name="Tkavc R."/>
            <person name="Matrosova V.Y."/>
            <person name="Grichenko O.E."/>
            <person name="Gostincar C."/>
            <person name="Volpe R.P."/>
            <person name="Klimenkova P."/>
            <person name="Gaidamakova E.K."/>
            <person name="Zhou C.E."/>
            <person name="Stewart B.J."/>
            <person name="Lyman M.G."/>
            <person name="Malfatti S.A."/>
            <person name="Rubinfeld B."/>
            <person name="Courtot M."/>
            <person name="Singh J."/>
            <person name="Dalgard C.L."/>
            <person name="Hamilton T."/>
            <person name="Frey K.G."/>
            <person name="Gunde-Cimerman N."/>
            <person name="Dugan L."/>
            <person name="Daly M.J."/>
        </authorList>
    </citation>
    <scope>NUCLEOTIDE SEQUENCE [LARGE SCALE GENOMIC DNA]</scope>
    <source>
        <strain evidence="7 8">MD1149</strain>
    </source>
</reference>
<dbReference type="InterPro" id="IPR036770">
    <property type="entry name" value="Ankyrin_rpt-contain_sf"/>
</dbReference>
<dbReference type="PANTHER" id="PTHR32379:SF1">
    <property type="entry name" value="GUANIDINOACETATE N-METHYLTRANSFERASE"/>
    <property type="match status" value="1"/>
</dbReference>
<comment type="caution">
    <text evidence="7">The sequence shown here is derived from an EMBL/GenBank/DDBJ whole genome shotgun (WGS) entry which is preliminary data.</text>
</comment>
<evidence type="ECO:0000256" key="3">
    <source>
        <dbReference type="ARBA" id="ARBA00022691"/>
    </source>
</evidence>
<dbReference type="InterPro" id="IPR029063">
    <property type="entry name" value="SAM-dependent_MTases_sf"/>
</dbReference>
<protein>
    <recommendedName>
        <fullName evidence="6">RMT2 domain-containing protein</fullName>
    </recommendedName>
</protein>
<keyword evidence="1" id="KW-0489">Methyltransferase</keyword>
<dbReference type="CDD" id="cd02440">
    <property type="entry name" value="AdoMet_MTases"/>
    <property type="match status" value="1"/>
</dbReference>
<feature type="compositionally biased region" description="Acidic residues" evidence="5">
    <location>
        <begin position="157"/>
        <end position="166"/>
    </location>
</feature>
<evidence type="ECO:0000313" key="7">
    <source>
        <dbReference type="EMBL" id="POY73381.1"/>
    </source>
</evidence>
<evidence type="ECO:0000256" key="2">
    <source>
        <dbReference type="ARBA" id="ARBA00022679"/>
    </source>
</evidence>
<dbReference type="GO" id="GO:0032259">
    <property type="term" value="P:methylation"/>
    <property type="evidence" value="ECO:0007669"/>
    <property type="project" value="UniProtKB-KW"/>
</dbReference>
<dbReference type="PROSITE" id="PS51559">
    <property type="entry name" value="SAM_RMT2"/>
    <property type="match status" value="1"/>
</dbReference>
<dbReference type="EMBL" id="PJQD01000038">
    <property type="protein sequence ID" value="POY73381.1"/>
    <property type="molecule type" value="Genomic_DNA"/>
</dbReference>
<keyword evidence="4" id="KW-0040">ANK repeat</keyword>
<dbReference type="AlphaFoldDB" id="A0A2S5B9I7"/>
<dbReference type="GO" id="GO:0005737">
    <property type="term" value="C:cytoplasm"/>
    <property type="evidence" value="ECO:0007669"/>
    <property type="project" value="TreeGrafter"/>
</dbReference>
<dbReference type="InterPro" id="IPR002110">
    <property type="entry name" value="Ankyrin_rpt"/>
</dbReference>
<keyword evidence="8" id="KW-1185">Reference proteome</keyword>
<evidence type="ECO:0000256" key="1">
    <source>
        <dbReference type="ARBA" id="ARBA00022603"/>
    </source>
</evidence>
<keyword evidence="3" id="KW-0949">S-adenosyl-L-methionine</keyword>
<dbReference type="InterPro" id="IPR051038">
    <property type="entry name" value="RMT2/GAMT_Mtase"/>
</dbReference>
<evidence type="ECO:0000313" key="8">
    <source>
        <dbReference type="Proteomes" id="UP000237144"/>
    </source>
</evidence>
<evidence type="ECO:0000256" key="4">
    <source>
        <dbReference type="PROSITE-ProRule" id="PRU00023"/>
    </source>
</evidence>
<dbReference type="OrthoDB" id="19014at2759"/>
<feature type="region of interest" description="Disordered" evidence="5">
    <location>
        <begin position="151"/>
        <end position="198"/>
    </location>
</feature>
<keyword evidence="2" id="KW-0808">Transferase</keyword>
<dbReference type="Pfam" id="PF12796">
    <property type="entry name" value="Ank_2"/>
    <property type="match status" value="1"/>
</dbReference>
<evidence type="ECO:0000256" key="5">
    <source>
        <dbReference type="SAM" id="MobiDB-lite"/>
    </source>
</evidence>
<dbReference type="SUPFAM" id="SSF48403">
    <property type="entry name" value="Ankyrin repeat"/>
    <property type="match status" value="1"/>
</dbReference>
<dbReference type="PROSITE" id="PS50088">
    <property type="entry name" value="ANK_REPEAT"/>
    <property type="match status" value="1"/>
</dbReference>
<proteinExistence type="predicted"/>
<organism evidence="7 8">
    <name type="scientific">Rhodotorula taiwanensis</name>
    <dbReference type="NCBI Taxonomy" id="741276"/>
    <lineage>
        <taxon>Eukaryota</taxon>
        <taxon>Fungi</taxon>
        <taxon>Dikarya</taxon>
        <taxon>Basidiomycota</taxon>
        <taxon>Pucciniomycotina</taxon>
        <taxon>Microbotryomycetes</taxon>
        <taxon>Sporidiobolales</taxon>
        <taxon>Sporidiobolaceae</taxon>
        <taxon>Rhodotorula</taxon>
    </lineage>
</organism>
<dbReference type="GO" id="GO:0019702">
    <property type="term" value="F:protein arginine N5-methyltransferase activity"/>
    <property type="evidence" value="ECO:0007669"/>
    <property type="project" value="TreeGrafter"/>
</dbReference>
<dbReference type="InterPro" id="IPR026480">
    <property type="entry name" value="RMT2_dom"/>
</dbReference>
<dbReference type="PROSITE" id="PS50297">
    <property type="entry name" value="ANK_REP_REGION"/>
    <property type="match status" value="1"/>
</dbReference>
<dbReference type="Gene3D" id="3.40.50.150">
    <property type="entry name" value="Vaccinia Virus protein VP39"/>
    <property type="match status" value="1"/>
</dbReference>
<dbReference type="Proteomes" id="UP000237144">
    <property type="component" value="Unassembled WGS sequence"/>
</dbReference>
<feature type="domain" description="RMT2" evidence="6">
    <location>
        <begin position="198"/>
        <end position="483"/>
    </location>
</feature>
<accession>A0A2S5B9I7</accession>
<name>A0A2S5B9I7_9BASI</name>
<feature type="repeat" description="ANK" evidence="4">
    <location>
        <begin position="80"/>
        <end position="112"/>
    </location>
</feature>
<gene>
    <name evidence="7" type="ORF">BMF94_3718</name>
</gene>